<protein>
    <submittedName>
        <fullName evidence="4">DUF4880 domain-containing protein</fullName>
    </submittedName>
</protein>
<dbReference type="Proteomes" id="UP000460561">
    <property type="component" value="Unassembled WGS sequence"/>
</dbReference>
<evidence type="ECO:0000313" key="4">
    <source>
        <dbReference type="EMBL" id="MXP27126.1"/>
    </source>
</evidence>
<feature type="domain" description="FecR N-terminal" evidence="3">
    <location>
        <begin position="12"/>
        <end position="52"/>
    </location>
</feature>
<reference evidence="4 5" key="1">
    <citation type="submission" date="2019-12" db="EMBL/GenBank/DDBJ databases">
        <title>Genomic-based taxomic classification of the family Erythrobacteraceae.</title>
        <authorList>
            <person name="Xu L."/>
        </authorList>
    </citation>
    <scope>NUCLEOTIDE SEQUENCE [LARGE SCALE GENOMIC DNA]</scope>
    <source>
        <strain evidence="4 5">DSM 18604</strain>
    </source>
</reference>
<evidence type="ECO:0000313" key="5">
    <source>
        <dbReference type="Proteomes" id="UP000460561"/>
    </source>
</evidence>
<sequence>MPPELYTVDRMAAIWVERMSRSVLSSELAAEFDRWITTDPRHVESYARMQALWQSDGFEDALQEAGDSPPLPAVPNDNDPLSWLARHRMMASAMAAAVLCLIFAVPLASNLLIDRVHYEARKGEARQFALVDGSHVTLSGGGVMDLRLTPWSREVKLEKGEAFFDVAHEKIRSFSVDMGTAQVEVLGTAFDIDRRSDGTVAVQVFRGLVGVHAGAGRQWRLPAGTGLEIAGDRVRSLPEPIGSAPAWVDGWYDAMDTPVSQLIEQLNRVSATRVTLADPALGNLLVSGRYQISKPEAVLDALAVTYNLTWRKAGDHYAISR</sequence>
<dbReference type="OrthoDB" id="9798846at2"/>
<dbReference type="PIRSF" id="PIRSF018266">
    <property type="entry name" value="FecR"/>
    <property type="match status" value="1"/>
</dbReference>
<dbReference type="PANTHER" id="PTHR30273:SF2">
    <property type="entry name" value="PROTEIN FECR"/>
    <property type="match status" value="1"/>
</dbReference>
<dbReference type="InterPro" id="IPR006860">
    <property type="entry name" value="FecR"/>
</dbReference>
<dbReference type="EMBL" id="WTYQ01000006">
    <property type="protein sequence ID" value="MXP27126.1"/>
    <property type="molecule type" value="Genomic_DNA"/>
</dbReference>
<gene>
    <name evidence="4" type="ORF">GRI39_13915</name>
</gene>
<dbReference type="PANTHER" id="PTHR30273">
    <property type="entry name" value="PERIPLASMIC SIGNAL SENSOR AND SIGMA FACTOR ACTIVATOR FECR-RELATED"/>
    <property type="match status" value="1"/>
</dbReference>
<dbReference type="AlphaFoldDB" id="A0A845AEZ1"/>
<keyword evidence="1" id="KW-0472">Membrane</keyword>
<dbReference type="Gene3D" id="3.55.50.30">
    <property type="match status" value="1"/>
</dbReference>
<dbReference type="InterPro" id="IPR012373">
    <property type="entry name" value="Ferrdict_sens_TM"/>
</dbReference>
<evidence type="ECO:0000259" key="2">
    <source>
        <dbReference type="Pfam" id="PF04773"/>
    </source>
</evidence>
<dbReference type="Pfam" id="PF04773">
    <property type="entry name" value="FecR"/>
    <property type="match status" value="1"/>
</dbReference>
<evidence type="ECO:0000259" key="3">
    <source>
        <dbReference type="Pfam" id="PF16220"/>
    </source>
</evidence>
<comment type="caution">
    <text evidence="4">The sequence shown here is derived from an EMBL/GenBank/DDBJ whole genome shotgun (WGS) entry which is preliminary data.</text>
</comment>
<accession>A0A845AEZ1</accession>
<dbReference type="Gene3D" id="2.60.120.1440">
    <property type="match status" value="1"/>
</dbReference>
<dbReference type="InterPro" id="IPR032623">
    <property type="entry name" value="FecR_N"/>
</dbReference>
<keyword evidence="1" id="KW-0812">Transmembrane</keyword>
<organism evidence="4 5">
    <name type="scientific">Altericroceibacterium indicum</name>
    <dbReference type="NCBI Taxonomy" id="374177"/>
    <lineage>
        <taxon>Bacteria</taxon>
        <taxon>Pseudomonadati</taxon>
        <taxon>Pseudomonadota</taxon>
        <taxon>Alphaproteobacteria</taxon>
        <taxon>Sphingomonadales</taxon>
        <taxon>Erythrobacteraceae</taxon>
        <taxon>Altericroceibacterium</taxon>
    </lineage>
</organism>
<dbReference type="GO" id="GO:0016989">
    <property type="term" value="F:sigma factor antagonist activity"/>
    <property type="evidence" value="ECO:0007669"/>
    <property type="project" value="TreeGrafter"/>
</dbReference>
<feature type="transmembrane region" description="Helical" evidence="1">
    <location>
        <begin position="89"/>
        <end position="113"/>
    </location>
</feature>
<proteinExistence type="predicted"/>
<name>A0A845AEZ1_9SPHN</name>
<feature type="domain" description="FecR protein" evidence="2">
    <location>
        <begin position="118"/>
        <end position="209"/>
    </location>
</feature>
<keyword evidence="5" id="KW-1185">Reference proteome</keyword>
<dbReference type="Pfam" id="PF16220">
    <property type="entry name" value="DUF4880"/>
    <property type="match status" value="1"/>
</dbReference>
<evidence type="ECO:0000256" key="1">
    <source>
        <dbReference type="SAM" id="Phobius"/>
    </source>
</evidence>
<keyword evidence="1" id="KW-1133">Transmembrane helix</keyword>
<dbReference type="RefSeq" id="WP_160740334.1">
    <property type="nucleotide sequence ID" value="NZ_WTYQ01000006.1"/>
</dbReference>